<comment type="caution">
    <text evidence="1">The sequence shown here is derived from an EMBL/GenBank/DDBJ whole genome shotgun (WGS) entry which is preliminary data.</text>
</comment>
<gene>
    <name evidence="1" type="ORF">HOO65_030448</name>
</gene>
<dbReference type="GeneID" id="98117265"/>
<proteinExistence type="predicted"/>
<organism evidence="1 2">
    <name type="scientific">Ceratocystis lukuohia</name>
    <dbReference type="NCBI Taxonomy" id="2019550"/>
    <lineage>
        <taxon>Eukaryota</taxon>
        <taxon>Fungi</taxon>
        <taxon>Dikarya</taxon>
        <taxon>Ascomycota</taxon>
        <taxon>Pezizomycotina</taxon>
        <taxon>Sordariomycetes</taxon>
        <taxon>Hypocreomycetidae</taxon>
        <taxon>Microascales</taxon>
        <taxon>Ceratocystidaceae</taxon>
        <taxon>Ceratocystis</taxon>
    </lineage>
</organism>
<evidence type="ECO:0000313" key="2">
    <source>
        <dbReference type="Proteomes" id="UP001610728"/>
    </source>
</evidence>
<reference evidence="1 2" key="1">
    <citation type="submission" date="2020-05" db="EMBL/GenBank/DDBJ databases">
        <title>Ceratocystis lukuohia genome.</title>
        <authorList>
            <person name="Harrington T.C."/>
            <person name="Kim K."/>
            <person name="Mayers C.G."/>
        </authorList>
    </citation>
    <scope>NUCLEOTIDE SEQUENCE [LARGE SCALE GENOMIC DNA]</scope>
    <source>
        <strain evidence="1 2">C4212</strain>
    </source>
</reference>
<name>A0ABR4MKY2_9PEZI</name>
<protein>
    <submittedName>
        <fullName evidence="1">Uncharacterized protein</fullName>
    </submittedName>
</protein>
<dbReference type="EMBL" id="JABSNW010000003">
    <property type="protein sequence ID" value="KAL2888947.1"/>
    <property type="molecule type" value="Genomic_DNA"/>
</dbReference>
<evidence type="ECO:0000313" key="1">
    <source>
        <dbReference type="EMBL" id="KAL2888947.1"/>
    </source>
</evidence>
<dbReference type="RefSeq" id="XP_070860127.1">
    <property type="nucleotide sequence ID" value="XM_071000416.1"/>
</dbReference>
<dbReference type="Proteomes" id="UP001610728">
    <property type="component" value="Unassembled WGS sequence"/>
</dbReference>
<accession>A0ABR4MKY2</accession>
<sequence>MRFSLASLCLPLQCFKGPSSTTTSIQPTQTARIQRPEPVRISTITDVTNAYFMVDHDYSPWSIDNGGIMVMSKRYDESCENPVIHLYIDTDHRVTTVYSNNLRSEKIDGNNLPISEIYKSLCHRTGITHSTMRWIAMDVDNDLLNNAISKYRETNSLVLGEISLTRDNKDWNTFADTKYYELAAQMMHGIEIDRIVVSSQKRLMRDGAAYVLASTEVIMFSFKQNAWKNKAADNKNLEDATKAAGDALAVDLKTLYDSRERSCQQAA</sequence>
<keyword evidence="2" id="KW-1185">Reference proteome</keyword>